<evidence type="ECO:0000313" key="3">
    <source>
        <dbReference type="EnsemblPlants" id="PNT61704"/>
    </source>
</evidence>
<dbReference type="EMBL" id="CM000884">
    <property type="protein sequence ID" value="PNT61704.1"/>
    <property type="molecule type" value="Genomic_DNA"/>
</dbReference>
<reference evidence="3" key="3">
    <citation type="submission" date="2018-08" db="UniProtKB">
        <authorList>
            <consortium name="EnsemblPlants"/>
        </authorList>
    </citation>
    <scope>IDENTIFICATION</scope>
    <source>
        <strain evidence="3">cv. Bd21</strain>
    </source>
</reference>
<gene>
    <name evidence="2" type="ORF">BRADI_5g19235v3</name>
</gene>
<dbReference type="EnsemblPlants" id="PNT61704">
    <property type="protein sequence ID" value="PNT61704"/>
    <property type="gene ID" value="BRADI_5g19235v3"/>
</dbReference>
<feature type="region of interest" description="Disordered" evidence="1">
    <location>
        <begin position="1"/>
        <end position="39"/>
    </location>
</feature>
<reference evidence="2" key="2">
    <citation type="submission" date="2017-06" db="EMBL/GenBank/DDBJ databases">
        <title>WGS assembly of Brachypodium distachyon.</title>
        <authorList>
            <consortium name="The International Brachypodium Initiative"/>
            <person name="Lucas S."/>
            <person name="Harmon-Smith M."/>
            <person name="Lail K."/>
            <person name="Tice H."/>
            <person name="Grimwood J."/>
            <person name="Bruce D."/>
            <person name="Barry K."/>
            <person name="Shu S."/>
            <person name="Lindquist E."/>
            <person name="Wang M."/>
            <person name="Pitluck S."/>
            <person name="Vogel J.P."/>
            <person name="Garvin D.F."/>
            <person name="Mockler T.C."/>
            <person name="Schmutz J."/>
            <person name="Rokhsar D."/>
            <person name="Bevan M.W."/>
        </authorList>
    </citation>
    <scope>NUCLEOTIDE SEQUENCE</scope>
    <source>
        <strain evidence="2">Bd21</strain>
    </source>
</reference>
<dbReference type="Proteomes" id="UP000008810">
    <property type="component" value="Chromosome 5"/>
</dbReference>
<proteinExistence type="predicted"/>
<reference evidence="2 3" key="1">
    <citation type="journal article" date="2010" name="Nature">
        <title>Genome sequencing and analysis of the model grass Brachypodium distachyon.</title>
        <authorList>
            <consortium name="International Brachypodium Initiative"/>
        </authorList>
    </citation>
    <scope>NUCLEOTIDE SEQUENCE [LARGE SCALE GENOMIC DNA]</scope>
    <source>
        <strain evidence="2 3">Bd21</strain>
    </source>
</reference>
<feature type="compositionally biased region" description="Polar residues" evidence="1">
    <location>
        <begin position="1"/>
        <end position="11"/>
    </location>
</feature>
<evidence type="ECO:0000256" key="1">
    <source>
        <dbReference type="SAM" id="MobiDB-lite"/>
    </source>
</evidence>
<dbReference type="AlphaFoldDB" id="A0A2K2CI49"/>
<dbReference type="Gramene" id="PNT61704">
    <property type="protein sequence ID" value="PNT61704"/>
    <property type="gene ID" value="BRADI_5g19235v3"/>
</dbReference>
<evidence type="ECO:0000313" key="4">
    <source>
        <dbReference type="Proteomes" id="UP000008810"/>
    </source>
</evidence>
<sequence>MHLRTYSSSPRRQSDSRHGGPHFTSSPAEEMAPNVERRA</sequence>
<organism evidence="2">
    <name type="scientific">Brachypodium distachyon</name>
    <name type="common">Purple false brome</name>
    <name type="synonym">Trachynia distachya</name>
    <dbReference type="NCBI Taxonomy" id="15368"/>
    <lineage>
        <taxon>Eukaryota</taxon>
        <taxon>Viridiplantae</taxon>
        <taxon>Streptophyta</taxon>
        <taxon>Embryophyta</taxon>
        <taxon>Tracheophyta</taxon>
        <taxon>Spermatophyta</taxon>
        <taxon>Magnoliopsida</taxon>
        <taxon>Liliopsida</taxon>
        <taxon>Poales</taxon>
        <taxon>Poaceae</taxon>
        <taxon>BOP clade</taxon>
        <taxon>Pooideae</taxon>
        <taxon>Stipodae</taxon>
        <taxon>Brachypodieae</taxon>
        <taxon>Brachypodium</taxon>
    </lineage>
</organism>
<keyword evidence="4" id="KW-1185">Reference proteome</keyword>
<name>A0A2K2CI49_BRADI</name>
<dbReference type="InParanoid" id="A0A2K2CI49"/>
<protein>
    <submittedName>
        <fullName evidence="2 3">Uncharacterized protein</fullName>
    </submittedName>
</protein>
<accession>A0A2K2CI49</accession>
<evidence type="ECO:0000313" key="2">
    <source>
        <dbReference type="EMBL" id="PNT61704.1"/>
    </source>
</evidence>